<dbReference type="OrthoDB" id="4544213at2"/>
<feature type="transmembrane region" description="Helical" evidence="7">
    <location>
        <begin position="353"/>
        <end position="374"/>
    </location>
</feature>
<dbReference type="Gene3D" id="1.20.1250.20">
    <property type="entry name" value="MFS general substrate transporter like domains"/>
    <property type="match status" value="1"/>
</dbReference>
<name>A0A7Z0WSR1_9PSEU</name>
<keyword evidence="3" id="KW-1003">Cell membrane</keyword>
<accession>A0A7Z0WSR1</accession>
<dbReference type="InterPro" id="IPR010290">
    <property type="entry name" value="TM_effector"/>
</dbReference>
<feature type="transmembrane region" description="Helical" evidence="7">
    <location>
        <begin position="256"/>
        <end position="279"/>
    </location>
</feature>
<feature type="transmembrane region" description="Helical" evidence="7">
    <location>
        <begin position="93"/>
        <end position="119"/>
    </location>
</feature>
<comment type="subcellular location">
    <subcellularLocation>
        <location evidence="1">Cell membrane</location>
        <topology evidence="1">Multi-pass membrane protein</topology>
    </subcellularLocation>
</comment>
<feature type="transmembrane region" description="Helical" evidence="7">
    <location>
        <begin position="52"/>
        <end position="72"/>
    </location>
</feature>
<protein>
    <recommendedName>
        <fullName evidence="10">MFS family arabinose efflux permease</fullName>
    </recommendedName>
</protein>
<evidence type="ECO:0000313" key="8">
    <source>
        <dbReference type="EMBL" id="OLF14233.1"/>
    </source>
</evidence>
<evidence type="ECO:0000256" key="3">
    <source>
        <dbReference type="ARBA" id="ARBA00022475"/>
    </source>
</evidence>
<evidence type="ECO:0008006" key="10">
    <source>
        <dbReference type="Google" id="ProtNLM"/>
    </source>
</evidence>
<dbReference type="SUPFAM" id="SSF103473">
    <property type="entry name" value="MFS general substrate transporter"/>
    <property type="match status" value="1"/>
</dbReference>
<organism evidence="8 9">
    <name type="scientific">Actinophytocola xinjiangensis</name>
    <dbReference type="NCBI Taxonomy" id="485602"/>
    <lineage>
        <taxon>Bacteria</taxon>
        <taxon>Bacillati</taxon>
        <taxon>Actinomycetota</taxon>
        <taxon>Actinomycetes</taxon>
        <taxon>Pseudonocardiales</taxon>
        <taxon>Pseudonocardiaceae</taxon>
    </lineage>
</organism>
<feature type="transmembrane region" description="Helical" evidence="7">
    <location>
        <begin position="316"/>
        <end position="341"/>
    </location>
</feature>
<comment type="caution">
    <text evidence="8">The sequence shown here is derived from an EMBL/GenBank/DDBJ whole genome shotgun (WGS) entry which is preliminary data.</text>
</comment>
<dbReference type="EMBL" id="MSIF01000001">
    <property type="protein sequence ID" value="OLF14233.1"/>
    <property type="molecule type" value="Genomic_DNA"/>
</dbReference>
<dbReference type="AlphaFoldDB" id="A0A7Z0WSR1"/>
<feature type="transmembrane region" description="Helical" evidence="7">
    <location>
        <begin position="168"/>
        <end position="195"/>
    </location>
</feature>
<reference evidence="8 9" key="1">
    <citation type="submission" date="2016-12" db="EMBL/GenBank/DDBJ databases">
        <title>The draft genome sequence of Actinophytocola xinjiangensis.</title>
        <authorList>
            <person name="Wang W."/>
            <person name="Yuan L."/>
        </authorList>
    </citation>
    <scope>NUCLEOTIDE SEQUENCE [LARGE SCALE GENOMIC DNA]</scope>
    <source>
        <strain evidence="8 9">CGMCC 4.4663</strain>
    </source>
</reference>
<gene>
    <name evidence="8" type="ORF">BLA60_03610</name>
</gene>
<evidence type="ECO:0000256" key="6">
    <source>
        <dbReference type="ARBA" id="ARBA00023136"/>
    </source>
</evidence>
<dbReference type="InterPro" id="IPR036259">
    <property type="entry name" value="MFS_trans_sf"/>
</dbReference>
<sequence>MDDRVSVGETRSLWRNRDFMFLWTGQVVSTLGTRITGLAYPLLVLALTGSPLWAGVIGFAQALPFLVVYLPAGALVDRWDRRRVMLVADAVRVLMLVTVVAGLAWDVIGLAHIAVAVFVDGACFVFFQLAESAALPHIVPRRQLPTALAQNQAREHGAELAGQPLGGVLFAVGHVVPFVVDAVSYALSFVGLLFVRPGLREERDRPAQSLVADIREGITWLWRQKFLRAVVGLVGGTNIVLNALTLVLIVRAGEMGAPPALIGVLLAFSGVAAILGSFVAPWSHRRVPARLVVVGSLWVWAAGTAVLVWMPTPLWLGVAAGASQLIGPLFNVTVQAYRYAIVPDRLQARTQSAARLIAWGPIPLAPLVAGILLAGTGSTGTLVALTGVMVLVAATATISRTVRHAPPLPGG</sequence>
<dbReference type="PANTHER" id="PTHR23513">
    <property type="entry name" value="INTEGRAL MEMBRANE EFFLUX PROTEIN-RELATED"/>
    <property type="match status" value="1"/>
</dbReference>
<evidence type="ECO:0000256" key="5">
    <source>
        <dbReference type="ARBA" id="ARBA00022989"/>
    </source>
</evidence>
<dbReference type="GO" id="GO:0005886">
    <property type="term" value="C:plasma membrane"/>
    <property type="evidence" value="ECO:0007669"/>
    <property type="project" value="UniProtKB-SubCell"/>
</dbReference>
<dbReference type="CDD" id="cd06173">
    <property type="entry name" value="MFS_MefA_like"/>
    <property type="match status" value="1"/>
</dbReference>
<feature type="transmembrane region" description="Helical" evidence="7">
    <location>
        <begin position="21"/>
        <end position="46"/>
    </location>
</feature>
<dbReference type="Proteomes" id="UP000185696">
    <property type="component" value="Unassembled WGS sequence"/>
</dbReference>
<feature type="transmembrane region" description="Helical" evidence="7">
    <location>
        <begin position="291"/>
        <end position="310"/>
    </location>
</feature>
<keyword evidence="2" id="KW-0813">Transport</keyword>
<proteinExistence type="predicted"/>
<evidence type="ECO:0000313" key="9">
    <source>
        <dbReference type="Proteomes" id="UP000185696"/>
    </source>
</evidence>
<evidence type="ECO:0000256" key="2">
    <source>
        <dbReference type="ARBA" id="ARBA00022448"/>
    </source>
</evidence>
<keyword evidence="4 7" id="KW-0812">Transmembrane</keyword>
<dbReference type="Pfam" id="PF05977">
    <property type="entry name" value="MFS_3"/>
    <property type="match status" value="1"/>
</dbReference>
<evidence type="ECO:0000256" key="1">
    <source>
        <dbReference type="ARBA" id="ARBA00004651"/>
    </source>
</evidence>
<evidence type="ECO:0000256" key="4">
    <source>
        <dbReference type="ARBA" id="ARBA00022692"/>
    </source>
</evidence>
<evidence type="ECO:0000256" key="7">
    <source>
        <dbReference type="SAM" id="Phobius"/>
    </source>
</evidence>
<dbReference type="RefSeq" id="WP_075131179.1">
    <property type="nucleotide sequence ID" value="NZ_MSIF01000001.1"/>
</dbReference>
<feature type="transmembrane region" description="Helical" evidence="7">
    <location>
        <begin position="380"/>
        <end position="398"/>
    </location>
</feature>
<keyword evidence="9" id="KW-1185">Reference proteome</keyword>
<keyword evidence="6 7" id="KW-0472">Membrane</keyword>
<keyword evidence="5 7" id="KW-1133">Transmembrane helix</keyword>
<feature type="transmembrane region" description="Helical" evidence="7">
    <location>
        <begin position="226"/>
        <end position="250"/>
    </location>
</feature>
<dbReference type="PANTHER" id="PTHR23513:SF6">
    <property type="entry name" value="MAJOR FACILITATOR SUPERFAMILY ASSOCIATED DOMAIN-CONTAINING PROTEIN"/>
    <property type="match status" value="1"/>
</dbReference>